<dbReference type="PANTHER" id="PTHR21266:SF60">
    <property type="entry name" value="3-KETOSTEROID-9-ALPHA-MONOOXYGENASE, OXYGENASE COMPONENT"/>
    <property type="match status" value="1"/>
</dbReference>
<dbReference type="EMBL" id="VFPO01000001">
    <property type="protein sequence ID" value="TQM69745.1"/>
    <property type="molecule type" value="Genomic_DNA"/>
</dbReference>
<feature type="domain" description="Rieske" evidence="7">
    <location>
        <begin position="26"/>
        <end position="129"/>
    </location>
</feature>
<proteinExistence type="predicted"/>
<dbReference type="Pfam" id="PF00355">
    <property type="entry name" value="Rieske"/>
    <property type="match status" value="1"/>
</dbReference>
<dbReference type="SUPFAM" id="SSF55961">
    <property type="entry name" value="Bet v1-like"/>
    <property type="match status" value="1"/>
</dbReference>
<keyword evidence="1" id="KW-0001">2Fe-2S</keyword>
<evidence type="ECO:0000256" key="1">
    <source>
        <dbReference type="ARBA" id="ARBA00022714"/>
    </source>
</evidence>
<dbReference type="Proteomes" id="UP000316706">
    <property type="component" value="Unassembled WGS sequence"/>
</dbReference>
<evidence type="ECO:0000256" key="5">
    <source>
        <dbReference type="ARBA" id="ARBA00023014"/>
    </source>
</evidence>
<evidence type="ECO:0000256" key="3">
    <source>
        <dbReference type="ARBA" id="ARBA00023002"/>
    </source>
</evidence>
<evidence type="ECO:0000259" key="7">
    <source>
        <dbReference type="PROSITE" id="PS51296"/>
    </source>
</evidence>
<keyword evidence="8" id="KW-0223">Dioxygenase</keyword>
<dbReference type="PROSITE" id="PS51296">
    <property type="entry name" value="RIESKE"/>
    <property type="match status" value="1"/>
</dbReference>
<dbReference type="OrthoDB" id="5243643at2"/>
<name>A0A543IGN0_9ACTN</name>
<protein>
    <submittedName>
        <fullName evidence="8">Phenylpropionate dioxygenase-like ring-hydroxylating dioxygenase large terminal subunit</fullName>
    </submittedName>
</protein>
<evidence type="ECO:0000313" key="9">
    <source>
        <dbReference type="Proteomes" id="UP000316706"/>
    </source>
</evidence>
<dbReference type="InterPro" id="IPR044043">
    <property type="entry name" value="VanA_C_cat"/>
</dbReference>
<gene>
    <name evidence="8" type="ORF">FHX41_3453</name>
</gene>
<dbReference type="InterPro" id="IPR050584">
    <property type="entry name" value="Cholesterol_7-desaturase"/>
</dbReference>
<feature type="region of interest" description="Disordered" evidence="6">
    <location>
        <begin position="338"/>
        <end position="376"/>
    </location>
</feature>
<keyword evidence="2" id="KW-0479">Metal-binding</keyword>
<accession>A0A543IGN0</accession>
<evidence type="ECO:0000313" key="8">
    <source>
        <dbReference type="EMBL" id="TQM69745.1"/>
    </source>
</evidence>
<dbReference type="AlphaFoldDB" id="A0A543IGN0"/>
<keyword evidence="3" id="KW-0560">Oxidoreductase</keyword>
<dbReference type="GO" id="GO:0051213">
    <property type="term" value="F:dioxygenase activity"/>
    <property type="evidence" value="ECO:0007669"/>
    <property type="project" value="UniProtKB-KW"/>
</dbReference>
<dbReference type="Gene3D" id="2.102.10.10">
    <property type="entry name" value="Rieske [2Fe-2S] iron-sulphur domain"/>
    <property type="match status" value="1"/>
</dbReference>
<dbReference type="Pfam" id="PF19112">
    <property type="entry name" value="VanA_C"/>
    <property type="match status" value="1"/>
</dbReference>
<keyword evidence="4" id="KW-0408">Iron</keyword>
<dbReference type="GO" id="GO:0016705">
    <property type="term" value="F:oxidoreductase activity, acting on paired donors, with incorporation or reduction of molecular oxygen"/>
    <property type="evidence" value="ECO:0007669"/>
    <property type="project" value="UniProtKB-ARBA"/>
</dbReference>
<dbReference type="InterPro" id="IPR017941">
    <property type="entry name" value="Rieske_2Fe-2S"/>
</dbReference>
<keyword evidence="5" id="KW-0411">Iron-sulfur</keyword>
<dbReference type="InterPro" id="IPR036922">
    <property type="entry name" value="Rieske_2Fe-2S_sf"/>
</dbReference>
<reference evidence="8 9" key="1">
    <citation type="submission" date="2019-06" db="EMBL/GenBank/DDBJ databases">
        <title>Sequencing the genomes of 1000 actinobacteria strains.</title>
        <authorList>
            <person name="Klenk H.-P."/>
        </authorList>
    </citation>
    <scope>NUCLEOTIDE SEQUENCE [LARGE SCALE GENOMIC DNA]</scope>
    <source>
        <strain evidence="8 9">DSM 45043</strain>
    </source>
</reference>
<comment type="caution">
    <text evidence="8">The sequence shown here is derived from an EMBL/GenBank/DDBJ whole genome shotgun (WGS) entry which is preliminary data.</text>
</comment>
<dbReference type="GO" id="GO:0046872">
    <property type="term" value="F:metal ion binding"/>
    <property type="evidence" value="ECO:0007669"/>
    <property type="project" value="UniProtKB-KW"/>
</dbReference>
<dbReference type="PANTHER" id="PTHR21266">
    <property type="entry name" value="IRON-SULFUR DOMAIN CONTAINING PROTEIN"/>
    <property type="match status" value="1"/>
</dbReference>
<dbReference type="Gene3D" id="3.90.380.10">
    <property type="entry name" value="Naphthalene 1,2-dioxygenase Alpha Subunit, Chain A, domain 1"/>
    <property type="match status" value="1"/>
</dbReference>
<keyword evidence="9" id="KW-1185">Reference proteome</keyword>
<evidence type="ECO:0000256" key="2">
    <source>
        <dbReference type="ARBA" id="ARBA00022723"/>
    </source>
</evidence>
<dbReference type="GO" id="GO:0051537">
    <property type="term" value="F:2 iron, 2 sulfur cluster binding"/>
    <property type="evidence" value="ECO:0007669"/>
    <property type="project" value="UniProtKB-KW"/>
</dbReference>
<feature type="compositionally biased region" description="Low complexity" evidence="6">
    <location>
        <begin position="347"/>
        <end position="362"/>
    </location>
</feature>
<dbReference type="CDD" id="cd03469">
    <property type="entry name" value="Rieske_RO_Alpha_N"/>
    <property type="match status" value="1"/>
</dbReference>
<evidence type="ECO:0000256" key="6">
    <source>
        <dbReference type="SAM" id="MobiDB-lite"/>
    </source>
</evidence>
<dbReference type="RefSeq" id="WP_141970122.1">
    <property type="nucleotide sequence ID" value="NZ_VFPO01000001.1"/>
</dbReference>
<evidence type="ECO:0000256" key="4">
    <source>
        <dbReference type="ARBA" id="ARBA00023004"/>
    </source>
</evidence>
<sequence length="376" mass="42210">MTTHPSNPALDTVDGLIKLGLRNRWYALCRSSDVRKGELTRIDRAGEELLLWRDASGTVHVQEDRCPHRGARLSLGVHLGDRIACGYHGLQMDAAGTVVSVPGSPGCALEGKRTLRTFPAAEHAGAVFAWFGDPEDAPPAPLVFPDELVDGEWEHFLAYVEWDAPWIYSLDNLMDPMHGAFLHRKSHTMSRGRREAVFQIRDTGTGFVFEKTDQVGVNFDWSEWIDTAMPWIRLEIPYPATAGPGGPFRIACTATPINERQHAAFFWRCRRVTGWERDVWRFLYKARLEERHWAVLEQDRTMIEAMPPDAWERENLYQHDLALVRLRRLIRNEAARQLRERAERSAHGSAPGGASASGDASAQRPAPASAGREGSG</sequence>
<dbReference type="SUPFAM" id="SSF50022">
    <property type="entry name" value="ISP domain"/>
    <property type="match status" value="1"/>
</dbReference>
<dbReference type="GO" id="GO:0004497">
    <property type="term" value="F:monooxygenase activity"/>
    <property type="evidence" value="ECO:0007669"/>
    <property type="project" value="UniProtKB-ARBA"/>
</dbReference>
<organism evidence="8 9">
    <name type="scientific">Actinomadura hallensis</name>
    <dbReference type="NCBI Taxonomy" id="337895"/>
    <lineage>
        <taxon>Bacteria</taxon>
        <taxon>Bacillati</taxon>
        <taxon>Actinomycetota</taxon>
        <taxon>Actinomycetes</taxon>
        <taxon>Streptosporangiales</taxon>
        <taxon>Thermomonosporaceae</taxon>
        <taxon>Actinomadura</taxon>
    </lineage>
</organism>